<name>A0A831X066_9BACT</name>
<reference evidence="1" key="1">
    <citation type="journal article" date="2020" name="mSystems">
        <title>Genome- and Community-Level Interaction Insights into Carbon Utilization and Element Cycling Functions of Hydrothermarchaeota in Hydrothermal Sediment.</title>
        <authorList>
            <person name="Zhou Z."/>
            <person name="Liu Y."/>
            <person name="Xu W."/>
            <person name="Pan J."/>
            <person name="Luo Z.H."/>
            <person name="Li M."/>
        </authorList>
    </citation>
    <scope>NUCLEOTIDE SEQUENCE [LARGE SCALE GENOMIC DNA]</scope>
    <source>
        <strain evidence="1">SpSt-210</strain>
    </source>
</reference>
<gene>
    <name evidence="1" type="ORF">ENP34_06345</name>
</gene>
<accession>A0A831X066</accession>
<comment type="caution">
    <text evidence="1">The sequence shown here is derived from an EMBL/GenBank/DDBJ whole genome shotgun (WGS) entry which is preliminary data.</text>
</comment>
<organism evidence="1">
    <name type="scientific">Thermorudis peleae</name>
    <dbReference type="NCBI Taxonomy" id="1382356"/>
    <lineage>
        <taxon>Bacteria</taxon>
        <taxon>Pseudomonadati</taxon>
        <taxon>Thermomicrobiota</taxon>
        <taxon>Thermomicrobia</taxon>
        <taxon>Thermomicrobia incertae sedis</taxon>
        <taxon>Thermorudis</taxon>
    </lineage>
</organism>
<dbReference type="AlphaFoldDB" id="A0A831X066"/>
<dbReference type="InterPro" id="IPR036291">
    <property type="entry name" value="NAD(P)-bd_dom_sf"/>
</dbReference>
<protein>
    <submittedName>
        <fullName evidence="1">Uncharacterized protein</fullName>
    </submittedName>
</protein>
<sequence length="275" mass="29446">MAGLSTDELMQVALEMAGMSRPPADSAIYVPGDSLRRVLFGIDIGPAELLIARELGCDGVVAHHPAGGSATLRFPEVLTRHVELMVEHGVPRDEAREAIKPLVFRSILRAQAANYDHAPSFARLLRMPFLNIHLPLDEIGRRLMVEAIERHTSQLGREPLVQDVIDALLTLPEFAGAPTRIMVPVGAVDRTVGKVAVVHGAGTNGGAAVAKAYFAHGVPTVVYIHVAPEEVERLRAESDGNLIVAGHIAADLVGINRYVGELEARGLEVIRASGL</sequence>
<dbReference type="SUPFAM" id="SSF51735">
    <property type="entry name" value="NAD(P)-binding Rossmann-fold domains"/>
    <property type="match status" value="1"/>
</dbReference>
<evidence type="ECO:0000313" key="1">
    <source>
        <dbReference type="EMBL" id="HEG91044.1"/>
    </source>
</evidence>
<proteinExistence type="predicted"/>
<dbReference type="EMBL" id="DSIY01000155">
    <property type="protein sequence ID" value="HEG91044.1"/>
    <property type="molecule type" value="Genomic_DNA"/>
</dbReference>